<dbReference type="EMBL" id="PJNB01000001">
    <property type="protein sequence ID" value="PKW18603.1"/>
    <property type="molecule type" value="Genomic_DNA"/>
</dbReference>
<sequence>MATRGAVSADRGQTAGRGHGSLAKVTVNLTPRALQALGEVAEITGDSKTDTINRALQLYAFVEKTIAKGGSVHLRESADSELQQIRFF</sequence>
<proteinExistence type="predicted"/>
<comment type="caution">
    <text evidence="1">The sequence shown here is derived from an EMBL/GenBank/DDBJ whole genome shotgun (WGS) entry which is preliminary data.</text>
</comment>
<accession>A0A2N3Y6T1</accession>
<gene>
    <name evidence="1" type="ORF">A8926_6705</name>
</gene>
<dbReference type="RefSeq" id="WP_010310075.1">
    <property type="nucleotide sequence ID" value="NZ_CP061007.1"/>
</dbReference>
<evidence type="ECO:0000313" key="2">
    <source>
        <dbReference type="Proteomes" id="UP000233786"/>
    </source>
</evidence>
<dbReference type="Proteomes" id="UP000233786">
    <property type="component" value="Unassembled WGS sequence"/>
</dbReference>
<evidence type="ECO:0000313" key="1">
    <source>
        <dbReference type="EMBL" id="PKW18603.1"/>
    </source>
</evidence>
<organism evidence="1 2">
    <name type="scientific">Saccharopolyspora spinosa</name>
    <dbReference type="NCBI Taxonomy" id="60894"/>
    <lineage>
        <taxon>Bacteria</taxon>
        <taxon>Bacillati</taxon>
        <taxon>Actinomycetota</taxon>
        <taxon>Actinomycetes</taxon>
        <taxon>Pseudonocardiales</taxon>
        <taxon>Pseudonocardiaceae</taxon>
        <taxon>Saccharopolyspora</taxon>
    </lineage>
</organism>
<protein>
    <submittedName>
        <fullName evidence="1">Uncharacterized protein</fullName>
    </submittedName>
</protein>
<keyword evidence="2" id="KW-1185">Reference proteome</keyword>
<dbReference type="AlphaFoldDB" id="A0A2N3Y6T1"/>
<reference evidence="1" key="1">
    <citation type="submission" date="2017-12" db="EMBL/GenBank/DDBJ databases">
        <title>Sequencing the genomes of 1000 Actinobacteria strains.</title>
        <authorList>
            <person name="Klenk H.-P."/>
        </authorList>
    </citation>
    <scope>NUCLEOTIDE SEQUENCE [LARGE SCALE GENOMIC DNA]</scope>
    <source>
        <strain evidence="1">DSM 44228</strain>
    </source>
</reference>
<name>A0A2N3Y6T1_SACSN</name>